<dbReference type="Proteomes" id="UP000441455">
    <property type="component" value="Unassembled WGS sequence"/>
</dbReference>
<dbReference type="PROSITE" id="PS50878">
    <property type="entry name" value="RT_POL"/>
    <property type="match status" value="1"/>
</dbReference>
<dbReference type="AlphaFoldDB" id="A0A6N7VZ19"/>
<name>A0A6N7VZ19_ACIFE</name>
<sequence>MERSVKETVADFGNLYDAMQHCANGVRWKSGVIRYLQNGLANTEKLRKELLTDSYRIGGQSRFKVYEPKEREVVALRFRDRQVQRSLLYNYLAQELSRHFIYDNSAGQKGKGPDFAIRRLKMMLEKAHRLYGNNVYAYTYDIQHFFGSTRHNVAKRAIRKRVCDGWACQMVYQLIDSFDGDIGIGLGSDVAQFIELAVLDDLDHYIKEKMKAKFYLRYMDDFIIIADGKDKAGEYRNRIQCELDRIGLQLHPRKYRVVPVRNGFKWLGFRFRQKPSGKIIMTLDKSKILHERRKLKRMVRLAKNGKLSREDADHSLECWIAHAKHGNNHGVILKMKEYYGKLWRDENV</sequence>
<feature type="domain" description="Reverse transcriptase" evidence="1">
    <location>
        <begin position="44"/>
        <end position="271"/>
    </location>
</feature>
<reference evidence="2 3" key="1">
    <citation type="submission" date="2019-08" db="EMBL/GenBank/DDBJ databases">
        <title>In-depth cultivation of the pig gut microbiome towards novel bacterial diversity and tailored functional studies.</title>
        <authorList>
            <person name="Wylensek D."/>
            <person name="Hitch T.C.A."/>
            <person name="Clavel T."/>
        </authorList>
    </citation>
    <scope>NUCLEOTIDE SEQUENCE [LARGE SCALE GENOMIC DNA]</scope>
    <source>
        <strain evidence="2 3">WCA-389-WT-5B</strain>
    </source>
</reference>
<keyword evidence="2" id="KW-0808">Transferase</keyword>
<organism evidence="2 3">
    <name type="scientific">Acidaminococcus fermentans</name>
    <dbReference type="NCBI Taxonomy" id="905"/>
    <lineage>
        <taxon>Bacteria</taxon>
        <taxon>Bacillati</taxon>
        <taxon>Bacillota</taxon>
        <taxon>Negativicutes</taxon>
        <taxon>Acidaminococcales</taxon>
        <taxon>Acidaminococcaceae</taxon>
        <taxon>Acidaminococcus</taxon>
    </lineage>
</organism>
<dbReference type="InterPro" id="IPR051083">
    <property type="entry name" value="GrpII_Intron_Splice-Mob/Def"/>
</dbReference>
<dbReference type="PANTHER" id="PTHR34047:SF8">
    <property type="entry name" value="PROTEIN YKFC"/>
    <property type="match status" value="1"/>
</dbReference>
<evidence type="ECO:0000259" key="1">
    <source>
        <dbReference type="PROSITE" id="PS50878"/>
    </source>
</evidence>
<dbReference type="OrthoDB" id="9788687at2"/>
<dbReference type="GO" id="GO:0003964">
    <property type="term" value="F:RNA-directed DNA polymerase activity"/>
    <property type="evidence" value="ECO:0007669"/>
    <property type="project" value="UniProtKB-KW"/>
</dbReference>
<dbReference type="SUPFAM" id="SSF56672">
    <property type="entry name" value="DNA/RNA polymerases"/>
    <property type="match status" value="1"/>
</dbReference>
<dbReference type="CDD" id="cd01646">
    <property type="entry name" value="RT_Bac_retron_I"/>
    <property type="match status" value="1"/>
</dbReference>
<evidence type="ECO:0000313" key="2">
    <source>
        <dbReference type="EMBL" id="MSS82381.1"/>
    </source>
</evidence>
<gene>
    <name evidence="2" type="ORF">FX155_07215</name>
</gene>
<dbReference type="EMBL" id="VULN01000009">
    <property type="protein sequence ID" value="MSS82381.1"/>
    <property type="molecule type" value="Genomic_DNA"/>
</dbReference>
<protein>
    <submittedName>
        <fullName evidence="2">RNA-directed DNA polymerase</fullName>
    </submittedName>
</protein>
<comment type="caution">
    <text evidence="2">The sequence shown here is derived from an EMBL/GenBank/DDBJ whole genome shotgun (WGS) entry which is preliminary data.</text>
</comment>
<dbReference type="InterPro" id="IPR000477">
    <property type="entry name" value="RT_dom"/>
</dbReference>
<proteinExistence type="predicted"/>
<dbReference type="InterPro" id="IPR043502">
    <property type="entry name" value="DNA/RNA_pol_sf"/>
</dbReference>
<dbReference type="PANTHER" id="PTHR34047">
    <property type="entry name" value="NUCLEAR INTRON MATURASE 1, MITOCHONDRIAL-RELATED"/>
    <property type="match status" value="1"/>
</dbReference>
<keyword evidence="2" id="KW-0548">Nucleotidyltransferase</keyword>
<accession>A0A6N7VZ19</accession>
<keyword evidence="2" id="KW-0695">RNA-directed DNA polymerase</keyword>
<evidence type="ECO:0000313" key="3">
    <source>
        <dbReference type="Proteomes" id="UP000441455"/>
    </source>
</evidence>
<dbReference type="Pfam" id="PF00078">
    <property type="entry name" value="RVT_1"/>
    <property type="match status" value="1"/>
</dbReference>